<keyword evidence="2 3" id="KW-0040">ANK repeat</keyword>
<dbReference type="PROSITE" id="PS50297">
    <property type="entry name" value="ANK_REP_REGION"/>
    <property type="match status" value="1"/>
</dbReference>
<dbReference type="Pfam" id="PF12796">
    <property type="entry name" value="Ank_2"/>
    <property type="match status" value="1"/>
</dbReference>
<dbReference type="PROSITE" id="PS50088">
    <property type="entry name" value="ANK_REPEAT"/>
    <property type="match status" value="1"/>
</dbReference>
<evidence type="ECO:0000256" key="3">
    <source>
        <dbReference type="PROSITE-ProRule" id="PRU00023"/>
    </source>
</evidence>
<feature type="repeat" description="ANK" evidence="3">
    <location>
        <begin position="55"/>
        <end position="78"/>
    </location>
</feature>
<accession>A0ABV2ANV9</accession>
<dbReference type="SUPFAM" id="SSF48403">
    <property type="entry name" value="Ankyrin repeat"/>
    <property type="match status" value="1"/>
</dbReference>
<dbReference type="Gene3D" id="1.25.40.20">
    <property type="entry name" value="Ankyrin repeat-containing domain"/>
    <property type="match status" value="1"/>
</dbReference>
<evidence type="ECO:0000313" key="4">
    <source>
        <dbReference type="EMBL" id="MES1921083.1"/>
    </source>
</evidence>
<protein>
    <submittedName>
        <fullName evidence="4">Uncharacterized protein</fullName>
    </submittedName>
</protein>
<keyword evidence="1" id="KW-0677">Repeat</keyword>
<dbReference type="PANTHER" id="PTHR24171:SF9">
    <property type="entry name" value="ANKYRIN REPEAT DOMAIN-CONTAINING PROTEIN 39"/>
    <property type="match status" value="1"/>
</dbReference>
<organism evidence="4 5">
    <name type="scientific">Bonamia ostreae</name>
    <dbReference type="NCBI Taxonomy" id="126728"/>
    <lineage>
        <taxon>Eukaryota</taxon>
        <taxon>Sar</taxon>
        <taxon>Rhizaria</taxon>
        <taxon>Endomyxa</taxon>
        <taxon>Ascetosporea</taxon>
        <taxon>Haplosporida</taxon>
        <taxon>Bonamia</taxon>
    </lineage>
</organism>
<dbReference type="EMBL" id="JBDODL010001068">
    <property type="protein sequence ID" value="MES1921083.1"/>
    <property type="molecule type" value="Genomic_DNA"/>
</dbReference>
<keyword evidence="5" id="KW-1185">Reference proteome</keyword>
<evidence type="ECO:0000256" key="2">
    <source>
        <dbReference type="ARBA" id="ARBA00023043"/>
    </source>
</evidence>
<name>A0ABV2ANV9_9EUKA</name>
<dbReference type="InterPro" id="IPR036770">
    <property type="entry name" value="Ankyrin_rpt-contain_sf"/>
</dbReference>
<reference evidence="4 5" key="1">
    <citation type="journal article" date="2024" name="BMC Biol.">
        <title>Comparative genomics of Ascetosporea gives new insight into the evolutionary basis for animal parasitism in Rhizaria.</title>
        <authorList>
            <person name="Hiltunen Thoren M."/>
            <person name="Onut-Brannstrom I."/>
            <person name="Alfjorden A."/>
            <person name="Peckova H."/>
            <person name="Swords F."/>
            <person name="Hooper C."/>
            <person name="Holzer A.S."/>
            <person name="Bass D."/>
            <person name="Burki F."/>
        </authorList>
    </citation>
    <scope>NUCLEOTIDE SEQUENCE [LARGE SCALE GENOMIC DNA]</scope>
    <source>
        <strain evidence="4">20-A016</strain>
    </source>
</reference>
<evidence type="ECO:0000313" key="5">
    <source>
        <dbReference type="Proteomes" id="UP001439008"/>
    </source>
</evidence>
<gene>
    <name evidence="4" type="ORF">MHBO_002671</name>
</gene>
<dbReference type="Proteomes" id="UP001439008">
    <property type="component" value="Unassembled WGS sequence"/>
</dbReference>
<evidence type="ECO:0000256" key="1">
    <source>
        <dbReference type="ARBA" id="ARBA00022737"/>
    </source>
</evidence>
<sequence>MPCTVPATIPKKKEMRRIESFGNLSSLMSASDVGDTDGIRDLVAESADLMLKNYDKRTALHLAAAKDHVEVIELLVNRYNGQKRHWKELSQTDRWGLTPLDLAYRKKALRSIEILEKCGAKRGSELKKNGEVLDKNDLNLIIFISSD</sequence>
<dbReference type="PANTHER" id="PTHR24171">
    <property type="entry name" value="ANKYRIN REPEAT DOMAIN-CONTAINING PROTEIN 39-RELATED"/>
    <property type="match status" value="1"/>
</dbReference>
<dbReference type="SMART" id="SM00248">
    <property type="entry name" value="ANK"/>
    <property type="match status" value="3"/>
</dbReference>
<dbReference type="InterPro" id="IPR002110">
    <property type="entry name" value="Ankyrin_rpt"/>
</dbReference>
<proteinExistence type="predicted"/>
<comment type="caution">
    <text evidence="4">The sequence shown here is derived from an EMBL/GenBank/DDBJ whole genome shotgun (WGS) entry which is preliminary data.</text>
</comment>